<dbReference type="PANTHER" id="PTHR21599:SF0">
    <property type="entry name" value="GLYCERATE KINASE"/>
    <property type="match status" value="1"/>
</dbReference>
<dbReference type="InterPro" id="IPR018193">
    <property type="entry name" value="Glyc_kinase_flavodox-like_fold"/>
</dbReference>
<dbReference type="Pfam" id="PF02595">
    <property type="entry name" value="Gly_kinase"/>
    <property type="match status" value="1"/>
</dbReference>
<reference evidence="5 6" key="1">
    <citation type="submission" date="2018-05" db="EMBL/GenBank/DDBJ databases">
        <title>A metagenomic window into the 2 km-deep terrestrial subsurface aquifer revealed taxonomically and functionally diverse microbial community comprising novel uncultured bacterial lineages.</title>
        <authorList>
            <person name="Kadnikov V.V."/>
            <person name="Mardanov A.V."/>
            <person name="Beletsky A.V."/>
            <person name="Banks D."/>
            <person name="Pimenov N.V."/>
            <person name="Frank Y.A."/>
            <person name="Karnachuk O.V."/>
            <person name="Ravin N.V."/>
        </authorList>
    </citation>
    <scope>NUCLEOTIDE SEQUENCE [LARGE SCALE GENOMIC DNA]</scope>
    <source>
        <strain evidence="5">BY</strain>
    </source>
</reference>
<sequence>MGHALKETLSASEVRDLLVSVCEEAGCVVTGRLCVSDGGDGFLEAWRTLDSQARLVQLSAPDARGRPIATYYLMNEAAQYAVVESAQIIGLQRIAPPDRAILRSSSAGIADVLADALNRGAKVVYVGVGGTATCDGGYGFLGRLAQILRLVLERPWEELTAHALPVAKLPVGDLRARLSGIRLVGCLDVENPLCGPNGAAHQFAPQKGATAEEVEWLDAAIARWAADIEASLGEALQDRPGAGAGGGLGFALMTLGAEIRAGAGVFLEHATFKDALAASDLVLTAEGKFDHTSLRGKAPWRVALAAREIGKAAVILCARSDHDAMEEARQQGVTVVPFAQDLAFEEACVRTPELIREALISLLNSVR</sequence>
<dbReference type="SUPFAM" id="SSF110738">
    <property type="entry name" value="Glycerate kinase I"/>
    <property type="match status" value="1"/>
</dbReference>
<dbReference type="InterPro" id="IPR018197">
    <property type="entry name" value="Glycerate_kinase_RE-like"/>
</dbReference>
<dbReference type="PIRSF" id="PIRSF006078">
    <property type="entry name" value="GlxK"/>
    <property type="match status" value="1"/>
</dbReference>
<proteinExistence type="inferred from homology"/>
<dbReference type="NCBIfam" id="TIGR00045">
    <property type="entry name" value="glycerate kinase"/>
    <property type="match status" value="1"/>
</dbReference>
<evidence type="ECO:0000313" key="5">
    <source>
        <dbReference type="EMBL" id="AXA34830.1"/>
    </source>
</evidence>
<dbReference type="EMBL" id="CP030759">
    <property type="protein sequence ID" value="AXA34830.1"/>
    <property type="molecule type" value="Genomic_DNA"/>
</dbReference>
<name>A0A2Z4Y145_SUMC1</name>
<organism evidence="5 6">
    <name type="scientific">Sumerlaea chitinivorans</name>
    <dbReference type="NCBI Taxonomy" id="2250252"/>
    <lineage>
        <taxon>Bacteria</taxon>
        <taxon>Candidatus Sumerlaeota</taxon>
        <taxon>Candidatus Sumerlaeia</taxon>
        <taxon>Candidatus Sumerlaeales</taxon>
        <taxon>Candidatus Sumerlaeaceae</taxon>
        <taxon>Candidatus Sumerlaea</taxon>
    </lineage>
</organism>
<dbReference type="KEGG" id="schv:BRCON_0053"/>
<dbReference type="Gene3D" id="3.40.50.10350">
    <property type="entry name" value="Glycerate kinase, domain 1"/>
    <property type="match status" value="1"/>
</dbReference>
<dbReference type="InterPro" id="IPR004381">
    <property type="entry name" value="Glycerate_kinase"/>
</dbReference>
<evidence type="ECO:0000256" key="2">
    <source>
        <dbReference type="ARBA" id="ARBA00022679"/>
    </source>
</evidence>
<evidence type="ECO:0000256" key="4">
    <source>
        <dbReference type="PIRNR" id="PIRNR006078"/>
    </source>
</evidence>
<dbReference type="Proteomes" id="UP000262583">
    <property type="component" value="Chromosome"/>
</dbReference>
<evidence type="ECO:0000256" key="3">
    <source>
        <dbReference type="ARBA" id="ARBA00022777"/>
    </source>
</evidence>
<dbReference type="GO" id="GO:0008887">
    <property type="term" value="F:glycerate kinase activity"/>
    <property type="evidence" value="ECO:0007669"/>
    <property type="project" value="UniProtKB-UniRule"/>
</dbReference>
<gene>
    <name evidence="5" type="ORF">BRCON_0053</name>
</gene>
<comment type="similarity">
    <text evidence="1 4">Belongs to the glycerate kinase type-1 family.</text>
</comment>
<dbReference type="InterPro" id="IPR036129">
    <property type="entry name" value="Glycerate_kinase_sf"/>
</dbReference>
<dbReference type="AlphaFoldDB" id="A0A2Z4Y145"/>
<accession>A0A2Z4Y145</accession>
<dbReference type="GO" id="GO:0031388">
    <property type="term" value="P:organic acid phosphorylation"/>
    <property type="evidence" value="ECO:0007669"/>
    <property type="project" value="UniProtKB-UniRule"/>
</dbReference>
<dbReference type="PANTHER" id="PTHR21599">
    <property type="entry name" value="GLYCERATE KINASE"/>
    <property type="match status" value="1"/>
</dbReference>
<dbReference type="Gene3D" id="3.90.1510.10">
    <property type="entry name" value="Glycerate kinase, domain 2"/>
    <property type="match status" value="1"/>
</dbReference>
<protein>
    <submittedName>
        <fullName evidence="5">Glycerate kinase</fullName>
    </submittedName>
</protein>
<keyword evidence="3 4" id="KW-0418">Kinase</keyword>
<keyword evidence="2 4" id="KW-0808">Transferase</keyword>
<evidence type="ECO:0000313" key="6">
    <source>
        <dbReference type="Proteomes" id="UP000262583"/>
    </source>
</evidence>
<evidence type="ECO:0000256" key="1">
    <source>
        <dbReference type="ARBA" id="ARBA00006284"/>
    </source>
</evidence>